<gene>
    <name evidence="3" type="ORF">STAS_27140</name>
</gene>
<keyword evidence="4" id="KW-1185">Reference proteome</keyword>
<dbReference type="EMBL" id="BKCP01008848">
    <property type="protein sequence ID" value="GER49870.1"/>
    <property type="molecule type" value="Genomic_DNA"/>
</dbReference>
<dbReference type="InterPro" id="IPR003245">
    <property type="entry name" value="Phytocyanin_dom"/>
</dbReference>
<proteinExistence type="predicted"/>
<dbReference type="PANTHER" id="PTHR34052">
    <property type="entry name" value="GLYCINE-RICH PROTEIN-LIKE"/>
    <property type="match status" value="1"/>
</dbReference>
<keyword evidence="1" id="KW-0732">Signal</keyword>
<dbReference type="GO" id="GO:0009055">
    <property type="term" value="F:electron transfer activity"/>
    <property type="evidence" value="ECO:0007669"/>
    <property type="project" value="InterPro"/>
</dbReference>
<reference evidence="4" key="1">
    <citation type="journal article" date="2019" name="Curr. Biol.">
        <title>Genome Sequence of Striga asiatica Provides Insight into the Evolution of Plant Parasitism.</title>
        <authorList>
            <person name="Yoshida S."/>
            <person name="Kim S."/>
            <person name="Wafula E.K."/>
            <person name="Tanskanen J."/>
            <person name="Kim Y.M."/>
            <person name="Honaas L."/>
            <person name="Yang Z."/>
            <person name="Spallek T."/>
            <person name="Conn C.E."/>
            <person name="Ichihashi Y."/>
            <person name="Cheong K."/>
            <person name="Cui S."/>
            <person name="Der J.P."/>
            <person name="Gundlach H."/>
            <person name="Jiao Y."/>
            <person name="Hori C."/>
            <person name="Ishida J.K."/>
            <person name="Kasahara H."/>
            <person name="Kiba T."/>
            <person name="Kim M.S."/>
            <person name="Koo N."/>
            <person name="Laohavisit A."/>
            <person name="Lee Y.H."/>
            <person name="Lumba S."/>
            <person name="McCourt P."/>
            <person name="Mortimer J.C."/>
            <person name="Mutuku J.M."/>
            <person name="Nomura T."/>
            <person name="Sasaki-Sekimoto Y."/>
            <person name="Seto Y."/>
            <person name="Wang Y."/>
            <person name="Wakatake T."/>
            <person name="Sakakibara H."/>
            <person name="Demura T."/>
            <person name="Yamaguchi S."/>
            <person name="Yoneyama K."/>
            <person name="Manabe R.I."/>
            <person name="Nelson D.C."/>
            <person name="Schulman A.H."/>
            <person name="Timko M.P."/>
            <person name="dePamphilis C.W."/>
            <person name="Choi D."/>
            <person name="Shirasu K."/>
        </authorList>
    </citation>
    <scope>NUCLEOTIDE SEQUENCE [LARGE SCALE GENOMIC DNA]</scope>
    <source>
        <strain evidence="4">cv. UVA1</strain>
    </source>
</reference>
<dbReference type="Proteomes" id="UP000325081">
    <property type="component" value="Unassembled WGS sequence"/>
</dbReference>
<dbReference type="OrthoDB" id="1839683at2759"/>
<dbReference type="SUPFAM" id="SSF49503">
    <property type="entry name" value="Cupredoxins"/>
    <property type="match status" value="1"/>
</dbReference>
<evidence type="ECO:0000313" key="4">
    <source>
        <dbReference type="Proteomes" id="UP000325081"/>
    </source>
</evidence>
<dbReference type="PROSITE" id="PS51485">
    <property type="entry name" value="PHYTOCYANIN"/>
    <property type="match status" value="1"/>
</dbReference>
<dbReference type="Gene3D" id="2.60.40.420">
    <property type="entry name" value="Cupredoxins - blue copper proteins"/>
    <property type="match status" value="1"/>
</dbReference>
<dbReference type="AlphaFoldDB" id="A0A5A7QX59"/>
<organism evidence="3 4">
    <name type="scientific">Striga asiatica</name>
    <name type="common">Asiatic witchweed</name>
    <name type="synonym">Buchnera asiatica</name>
    <dbReference type="NCBI Taxonomy" id="4170"/>
    <lineage>
        <taxon>Eukaryota</taxon>
        <taxon>Viridiplantae</taxon>
        <taxon>Streptophyta</taxon>
        <taxon>Embryophyta</taxon>
        <taxon>Tracheophyta</taxon>
        <taxon>Spermatophyta</taxon>
        <taxon>Magnoliopsida</taxon>
        <taxon>eudicotyledons</taxon>
        <taxon>Gunneridae</taxon>
        <taxon>Pentapetalae</taxon>
        <taxon>asterids</taxon>
        <taxon>lamiids</taxon>
        <taxon>Lamiales</taxon>
        <taxon>Orobanchaceae</taxon>
        <taxon>Buchnereae</taxon>
        <taxon>Striga</taxon>
    </lineage>
</organism>
<name>A0A5A7QX59_STRAF</name>
<comment type="caution">
    <text evidence="3">The sequence shown here is derived from an EMBL/GenBank/DDBJ whole genome shotgun (WGS) entry which is preliminary data.</text>
</comment>
<evidence type="ECO:0000256" key="1">
    <source>
        <dbReference type="SAM" id="SignalP"/>
    </source>
</evidence>
<protein>
    <submittedName>
        <fullName evidence="3">Cupredoxin superfamily protein</fullName>
    </submittedName>
</protein>
<dbReference type="PANTHER" id="PTHR34052:SF1">
    <property type="entry name" value="OS06G0216700 PROTEIN"/>
    <property type="match status" value="1"/>
</dbReference>
<feature type="chain" id="PRO_5022993313" evidence="1">
    <location>
        <begin position="24"/>
        <end position="329"/>
    </location>
</feature>
<dbReference type="InterPro" id="IPR008972">
    <property type="entry name" value="Cupredoxin"/>
</dbReference>
<dbReference type="Pfam" id="PF02298">
    <property type="entry name" value="Cu_bind_like"/>
    <property type="match status" value="1"/>
</dbReference>
<evidence type="ECO:0000259" key="2">
    <source>
        <dbReference type="PROSITE" id="PS51485"/>
    </source>
</evidence>
<sequence>MARNFALALVLFATISTFALTMANNNCTTGGAANFNGTTARGFWGYNWPKNTTRVGSRKFIVGGSENWHFGFNYSNWAISNLPFYMNDSLVFKYDAPNATTFPHSVYLLPNFKSYQNCDLKRAKKIGDANAGVGEGFEFVLKRLQPYYFACGEREGFHCRVGQMKFAVVPLFRGTSKLNQLTFGETSPVRTLSSAVSCGGPIMDAGAQLGPLYLHSIRLWMQHNRVCSLTPHLDDVRPPSLADHYSLVLFFSCWSTCVSFPPADPSGLFDDGVRANPWADHVSWGVMSLLEDCGQPGERPDPNDVFGHTTSNSFSRFFLSLSLGMIMTL</sequence>
<feature type="domain" description="Phytocyanin" evidence="2">
    <location>
        <begin position="58"/>
        <end position="172"/>
    </location>
</feature>
<feature type="signal peptide" evidence="1">
    <location>
        <begin position="1"/>
        <end position="23"/>
    </location>
</feature>
<evidence type="ECO:0000313" key="3">
    <source>
        <dbReference type="EMBL" id="GER49870.1"/>
    </source>
</evidence>
<accession>A0A5A7QX59</accession>